<protein>
    <submittedName>
        <fullName evidence="1">Uncharacterized protein</fullName>
    </submittedName>
</protein>
<sequence length="108" mass="11654">MTQSPRIFHQVYPLAAVDTNLMTVDIGHSTQLSVFIANHSPNEDTISVAMVPYNEANTTPPNYIAYQTRLIGNGVLAFSGLYLASQDQIRVASGNGTSSFTATGVEIY</sequence>
<gene>
    <name evidence="1" type="ORF">UFOVP29_74</name>
</gene>
<proteinExistence type="predicted"/>
<accession>A0A6J5KRD3</accession>
<organism evidence="1">
    <name type="scientific">uncultured Caudovirales phage</name>
    <dbReference type="NCBI Taxonomy" id="2100421"/>
    <lineage>
        <taxon>Viruses</taxon>
        <taxon>Duplodnaviria</taxon>
        <taxon>Heunggongvirae</taxon>
        <taxon>Uroviricota</taxon>
        <taxon>Caudoviricetes</taxon>
        <taxon>Peduoviridae</taxon>
        <taxon>Maltschvirus</taxon>
        <taxon>Maltschvirus maltsch</taxon>
    </lineage>
</organism>
<name>A0A6J5KRD3_9CAUD</name>
<dbReference type="EMBL" id="LR796167">
    <property type="protein sequence ID" value="CAB4122809.1"/>
    <property type="molecule type" value="Genomic_DNA"/>
</dbReference>
<evidence type="ECO:0000313" key="1">
    <source>
        <dbReference type="EMBL" id="CAB4122809.1"/>
    </source>
</evidence>
<reference evidence="1" key="1">
    <citation type="submission" date="2020-04" db="EMBL/GenBank/DDBJ databases">
        <authorList>
            <person name="Chiriac C."/>
            <person name="Salcher M."/>
            <person name="Ghai R."/>
            <person name="Kavagutti S V."/>
        </authorList>
    </citation>
    <scope>NUCLEOTIDE SEQUENCE</scope>
</reference>